<keyword evidence="5" id="KW-1185">Reference proteome</keyword>
<dbReference type="EMBL" id="BOMS01000073">
    <property type="protein sequence ID" value="GIE68765.1"/>
    <property type="molecule type" value="Genomic_DNA"/>
</dbReference>
<accession>A0ABQ4BDK2</accession>
<gene>
    <name evidence="4" type="ORF">Apa02nite_048730</name>
</gene>
<dbReference type="PANTHER" id="PTHR32347:SF29">
    <property type="entry name" value="UPF0194 MEMBRANE PROTEIN YBHG"/>
    <property type="match status" value="1"/>
</dbReference>
<dbReference type="InterPro" id="IPR002477">
    <property type="entry name" value="Peptidoglycan-bd-like"/>
</dbReference>
<protein>
    <submittedName>
        <fullName evidence="4">Peptidoglycan-binding protein</fullName>
    </submittedName>
</protein>
<proteinExistence type="predicted"/>
<dbReference type="InterPro" id="IPR036365">
    <property type="entry name" value="PGBD-like_sf"/>
</dbReference>
<evidence type="ECO:0000313" key="4">
    <source>
        <dbReference type="EMBL" id="GIE68765.1"/>
    </source>
</evidence>
<evidence type="ECO:0000256" key="2">
    <source>
        <dbReference type="ARBA" id="ARBA00023054"/>
    </source>
</evidence>
<dbReference type="RefSeq" id="WP_203827032.1">
    <property type="nucleotide sequence ID" value="NZ_BAAATY010000022.1"/>
</dbReference>
<evidence type="ECO:0000259" key="3">
    <source>
        <dbReference type="Pfam" id="PF01471"/>
    </source>
</evidence>
<keyword evidence="2" id="KW-0175">Coiled coil</keyword>
<sequence length="345" mass="35164">MRRRLLLAGGVVVLAAGGGWLLWPDRSAPVAASTGSLPAVEVRRTDLSSTAEVAGTLGFGASRGVLGEGPGRITWLPAAGAVLRRGNRVYGVDGVAVPLFYGSTPFWRELRAGVTDGYDVLELERNLAALGHGAELTVDRDFTGATAAAIRDWQQDRGRSRTGVVAPGDVVVQPGAVRVTAVRATLGGPAGGTVCTVSGTRRQVTVELPVSDAPALARTGARVRVTLPGGARVTGTITAVGTVATGSATQEARLPVTVTLPEAGTAGAFDGAPVTAAFQGSVRRGVLAVPITALLATSPDQYAVEVLDESGTVRSVPVHLGIFAGDDVEVTGDLAPGMLVRVPRT</sequence>
<dbReference type="Pfam" id="PF01471">
    <property type="entry name" value="PG_binding_1"/>
    <property type="match status" value="1"/>
</dbReference>
<dbReference type="SUPFAM" id="SSF47090">
    <property type="entry name" value="PGBD-like"/>
    <property type="match status" value="1"/>
</dbReference>
<reference evidence="4 5" key="1">
    <citation type="submission" date="2021-01" db="EMBL/GenBank/DDBJ databases">
        <title>Whole genome shotgun sequence of Actinoplanes palleronii NBRC 14916.</title>
        <authorList>
            <person name="Komaki H."/>
            <person name="Tamura T."/>
        </authorList>
    </citation>
    <scope>NUCLEOTIDE SEQUENCE [LARGE SCALE GENOMIC DNA]</scope>
    <source>
        <strain evidence="4 5">NBRC 14916</strain>
    </source>
</reference>
<name>A0ABQ4BDK2_9ACTN</name>
<comment type="caution">
    <text evidence="4">The sequence shown here is derived from an EMBL/GenBank/DDBJ whole genome shotgun (WGS) entry which is preliminary data.</text>
</comment>
<dbReference type="Gene3D" id="2.40.420.20">
    <property type="match status" value="1"/>
</dbReference>
<dbReference type="Gene3D" id="1.10.101.10">
    <property type="entry name" value="PGBD-like superfamily/PGBD"/>
    <property type="match status" value="1"/>
</dbReference>
<comment type="subcellular location">
    <subcellularLocation>
        <location evidence="1">Cell envelope</location>
    </subcellularLocation>
</comment>
<dbReference type="InterPro" id="IPR050465">
    <property type="entry name" value="UPF0194_transport"/>
</dbReference>
<dbReference type="PANTHER" id="PTHR32347">
    <property type="entry name" value="EFFLUX SYSTEM COMPONENT YKNX-RELATED"/>
    <property type="match status" value="1"/>
</dbReference>
<feature type="domain" description="Peptidoglycan binding-like" evidence="3">
    <location>
        <begin position="117"/>
        <end position="165"/>
    </location>
</feature>
<organism evidence="4 5">
    <name type="scientific">Actinoplanes palleronii</name>
    <dbReference type="NCBI Taxonomy" id="113570"/>
    <lineage>
        <taxon>Bacteria</taxon>
        <taxon>Bacillati</taxon>
        <taxon>Actinomycetota</taxon>
        <taxon>Actinomycetes</taxon>
        <taxon>Micromonosporales</taxon>
        <taxon>Micromonosporaceae</taxon>
        <taxon>Actinoplanes</taxon>
    </lineage>
</organism>
<dbReference type="InterPro" id="IPR036366">
    <property type="entry name" value="PGBDSf"/>
</dbReference>
<evidence type="ECO:0000256" key="1">
    <source>
        <dbReference type="ARBA" id="ARBA00004196"/>
    </source>
</evidence>
<evidence type="ECO:0000313" key="5">
    <source>
        <dbReference type="Proteomes" id="UP000624709"/>
    </source>
</evidence>
<dbReference type="Proteomes" id="UP000624709">
    <property type="component" value="Unassembled WGS sequence"/>
</dbReference>